<accession>A0ABX2BBC8</accession>
<gene>
    <name evidence="2" type="ORF">DDR56_08510</name>
</gene>
<feature type="transmembrane region" description="Helical" evidence="1">
    <location>
        <begin position="6"/>
        <end position="22"/>
    </location>
</feature>
<dbReference type="RefSeq" id="WP_125748398.1">
    <property type="nucleotide sequence ID" value="NZ_CP034367.1"/>
</dbReference>
<proteinExistence type="predicted"/>
<name>A0ABX2BBC8_9GAMM</name>
<organism evidence="2 3">
    <name type="scientific">Vreelandella venusta</name>
    <dbReference type="NCBI Taxonomy" id="44935"/>
    <lineage>
        <taxon>Bacteria</taxon>
        <taxon>Pseudomonadati</taxon>
        <taxon>Pseudomonadota</taxon>
        <taxon>Gammaproteobacteria</taxon>
        <taxon>Oceanospirillales</taxon>
        <taxon>Halomonadaceae</taxon>
        <taxon>Vreelandella</taxon>
    </lineage>
</organism>
<comment type="caution">
    <text evidence="2">The sequence shown here is derived from an EMBL/GenBank/DDBJ whole genome shotgun (WGS) entry which is preliminary data.</text>
</comment>
<keyword evidence="1" id="KW-0812">Transmembrane</keyword>
<reference evidence="2 3" key="1">
    <citation type="submission" date="2018-04" db="EMBL/GenBank/DDBJ databases">
        <authorList>
            <person name="Li G."/>
            <person name="Du W."/>
            <person name="Bai Y."/>
        </authorList>
    </citation>
    <scope>NUCLEOTIDE SEQUENCE [LARGE SCALE GENOMIC DNA]</scope>
    <source>
        <strain evidence="2 3">YYYZ-3</strain>
    </source>
</reference>
<dbReference type="Proteomes" id="UP001318401">
    <property type="component" value="Unassembled WGS sequence"/>
</dbReference>
<evidence type="ECO:0000313" key="2">
    <source>
        <dbReference type="EMBL" id="NPT30606.1"/>
    </source>
</evidence>
<dbReference type="EMBL" id="QDKN01000003">
    <property type="protein sequence ID" value="NPT30606.1"/>
    <property type="molecule type" value="Genomic_DNA"/>
</dbReference>
<feature type="transmembrane region" description="Helical" evidence="1">
    <location>
        <begin position="34"/>
        <end position="57"/>
    </location>
</feature>
<keyword evidence="3" id="KW-1185">Reference proteome</keyword>
<keyword evidence="1" id="KW-1133">Transmembrane helix</keyword>
<evidence type="ECO:0000313" key="3">
    <source>
        <dbReference type="Proteomes" id="UP001318401"/>
    </source>
</evidence>
<protein>
    <submittedName>
        <fullName evidence="2">Uncharacterized protein</fullName>
    </submittedName>
</protein>
<sequence length="91" mass="9288">MNAVLIAAIGIIGGAYITSLIVDERSPILHDRLIVAGIGAFIGLISVAVIACGWHLALMTFAMLDGINPATMPSQSIPAECTLSGGSHATD</sequence>
<keyword evidence="1" id="KW-0472">Membrane</keyword>
<evidence type="ECO:0000256" key="1">
    <source>
        <dbReference type="SAM" id="Phobius"/>
    </source>
</evidence>